<feature type="transmembrane region" description="Helical" evidence="1">
    <location>
        <begin position="95"/>
        <end position="115"/>
    </location>
</feature>
<protein>
    <submittedName>
        <fullName evidence="2">Uncharacterized protein</fullName>
    </submittedName>
</protein>
<keyword evidence="1" id="KW-1133">Transmembrane helix</keyword>
<keyword evidence="1" id="KW-0472">Membrane</keyword>
<dbReference type="Pfam" id="PF18759">
    <property type="entry name" value="Plavaka"/>
    <property type="match status" value="1"/>
</dbReference>
<dbReference type="EMBL" id="LLXI01000134">
    <property type="protein sequence ID" value="PKY41153.1"/>
    <property type="molecule type" value="Genomic_DNA"/>
</dbReference>
<reference evidence="2 3" key="1">
    <citation type="submission" date="2015-10" db="EMBL/GenBank/DDBJ databases">
        <title>Genome analyses suggest a sexual origin of heterokaryosis in a supposedly ancient asexual fungus.</title>
        <authorList>
            <person name="Ropars J."/>
            <person name="Sedzielewska K."/>
            <person name="Noel J."/>
            <person name="Charron P."/>
            <person name="Farinelli L."/>
            <person name="Marton T."/>
            <person name="Kruger M."/>
            <person name="Pelin A."/>
            <person name="Brachmann A."/>
            <person name="Corradi N."/>
        </authorList>
    </citation>
    <scope>NUCLEOTIDE SEQUENCE [LARGE SCALE GENOMIC DNA]</scope>
    <source>
        <strain evidence="2 3">A4</strain>
    </source>
</reference>
<comment type="caution">
    <text evidence="2">The sequence shown here is derived from an EMBL/GenBank/DDBJ whole genome shotgun (WGS) entry which is preliminary data.</text>
</comment>
<dbReference type="Proteomes" id="UP000234323">
    <property type="component" value="Unassembled WGS sequence"/>
</dbReference>
<accession>A0A2I1G3F7</accession>
<proteinExistence type="predicted"/>
<keyword evidence="1" id="KW-0812">Transmembrane</keyword>
<sequence>MSDFSEGRKRHTLICSHDLPNYHGQSYLQTSGASSSSIDTLANIRKTTIPKQKYKVAGPNSLWHIDGNRYYQLFGTIIKSYSQNECQRTIYSPQYIGIIIVGTPTLIGIGIFFLAMSFKKDFINTFPWIKAAIATLTQTLPNTNNDLAGNMQNIFFSEQNTGIWWENAEKFIPNSCKLLSIILYSDATNVDTLGKSQLHSIYVSIGNIKN</sequence>
<evidence type="ECO:0000256" key="1">
    <source>
        <dbReference type="SAM" id="Phobius"/>
    </source>
</evidence>
<dbReference type="AlphaFoldDB" id="A0A2I1G3F7"/>
<name>A0A2I1G3F7_9GLOM</name>
<evidence type="ECO:0000313" key="3">
    <source>
        <dbReference type="Proteomes" id="UP000234323"/>
    </source>
</evidence>
<evidence type="ECO:0000313" key="2">
    <source>
        <dbReference type="EMBL" id="PKY41153.1"/>
    </source>
</evidence>
<organism evidence="2 3">
    <name type="scientific">Rhizophagus irregularis</name>
    <dbReference type="NCBI Taxonomy" id="588596"/>
    <lineage>
        <taxon>Eukaryota</taxon>
        <taxon>Fungi</taxon>
        <taxon>Fungi incertae sedis</taxon>
        <taxon>Mucoromycota</taxon>
        <taxon>Glomeromycotina</taxon>
        <taxon>Glomeromycetes</taxon>
        <taxon>Glomerales</taxon>
        <taxon>Glomeraceae</taxon>
        <taxon>Rhizophagus</taxon>
    </lineage>
</organism>
<dbReference type="InterPro" id="IPR041078">
    <property type="entry name" value="Plavaka"/>
</dbReference>
<keyword evidence="3" id="KW-1185">Reference proteome</keyword>
<gene>
    <name evidence="2" type="ORF">RhiirA4_454676</name>
</gene>